<dbReference type="AlphaFoldDB" id="A0AAV9ZHU5"/>
<evidence type="ECO:0000313" key="2">
    <source>
        <dbReference type="EMBL" id="KAK6981677.1"/>
    </source>
</evidence>
<feature type="region of interest" description="Disordered" evidence="1">
    <location>
        <begin position="110"/>
        <end position="145"/>
    </location>
</feature>
<evidence type="ECO:0000313" key="3">
    <source>
        <dbReference type="Proteomes" id="UP001362999"/>
    </source>
</evidence>
<evidence type="ECO:0000256" key="1">
    <source>
        <dbReference type="SAM" id="MobiDB-lite"/>
    </source>
</evidence>
<keyword evidence="3" id="KW-1185">Reference proteome</keyword>
<protein>
    <submittedName>
        <fullName evidence="2">Uncharacterized protein</fullName>
    </submittedName>
</protein>
<dbReference type="Proteomes" id="UP001362999">
    <property type="component" value="Unassembled WGS sequence"/>
</dbReference>
<accession>A0AAV9ZHU5</accession>
<dbReference type="EMBL" id="JAWWNJ010000148">
    <property type="protein sequence ID" value="KAK6981677.1"/>
    <property type="molecule type" value="Genomic_DNA"/>
</dbReference>
<name>A0AAV9ZHU5_9AGAR</name>
<reference evidence="2 3" key="1">
    <citation type="journal article" date="2024" name="J Genomics">
        <title>Draft genome sequencing and assembly of Favolaschia claudopus CIRM-BRFM 2984 isolated from oak limbs.</title>
        <authorList>
            <person name="Navarro D."/>
            <person name="Drula E."/>
            <person name="Chaduli D."/>
            <person name="Cazenave R."/>
            <person name="Ahrendt S."/>
            <person name="Wang J."/>
            <person name="Lipzen A."/>
            <person name="Daum C."/>
            <person name="Barry K."/>
            <person name="Grigoriev I.V."/>
            <person name="Favel A."/>
            <person name="Rosso M.N."/>
            <person name="Martin F."/>
        </authorList>
    </citation>
    <scope>NUCLEOTIDE SEQUENCE [LARGE SCALE GENOMIC DNA]</scope>
    <source>
        <strain evidence="2 3">CIRM-BRFM 2984</strain>
    </source>
</reference>
<sequence length="153" mass="16947">MRRPVRRKLSGSGVPEAQMALFKSRRVVKGAAQDFGSAESSTLRKLRKASICPIGPRHVCLKYVPNVEKSLENRGAITFRDHEYFKNSGLGIDSEIALEAGERYYYRDGSSRMRKGGMKDRSEEGRRVGVAGGDSGDGGRREGTLSTWQHCPL</sequence>
<comment type="caution">
    <text evidence="2">The sequence shown here is derived from an EMBL/GenBank/DDBJ whole genome shotgun (WGS) entry which is preliminary data.</text>
</comment>
<organism evidence="2 3">
    <name type="scientific">Favolaschia claudopus</name>
    <dbReference type="NCBI Taxonomy" id="2862362"/>
    <lineage>
        <taxon>Eukaryota</taxon>
        <taxon>Fungi</taxon>
        <taxon>Dikarya</taxon>
        <taxon>Basidiomycota</taxon>
        <taxon>Agaricomycotina</taxon>
        <taxon>Agaricomycetes</taxon>
        <taxon>Agaricomycetidae</taxon>
        <taxon>Agaricales</taxon>
        <taxon>Marasmiineae</taxon>
        <taxon>Mycenaceae</taxon>
        <taxon>Favolaschia</taxon>
    </lineage>
</organism>
<gene>
    <name evidence="2" type="ORF">R3P38DRAFT_2807879</name>
</gene>
<proteinExistence type="predicted"/>
<feature type="compositionally biased region" description="Basic and acidic residues" evidence="1">
    <location>
        <begin position="110"/>
        <end position="127"/>
    </location>
</feature>